<reference evidence="3 4" key="1">
    <citation type="journal article" date="2019" name="Int. J. Syst. Evol. Microbiol.">
        <title>The Global Catalogue of Microorganisms (GCM) 10K type strain sequencing project: providing services to taxonomists for standard genome sequencing and annotation.</title>
        <authorList>
            <consortium name="The Broad Institute Genomics Platform"/>
            <consortium name="The Broad Institute Genome Sequencing Center for Infectious Disease"/>
            <person name="Wu L."/>
            <person name="Ma J."/>
        </authorList>
    </citation>
    <scope>NUCLEOTIDE SEQUENCE [LARGE SCALE GENOMIC DNA]</scope>
    <source>
        <strain evidence="3 4">JCM 15591</strain>
    </source>
</reference>
<sequence>MPALSEPFVPGRGRRVALAAAGISVGLFGVVAWLLPGPDEGGDWRLGDRLMMWGLGLAIAALMARYARIGAWPFASGLRVRNLLLTREIPWAEIEDVRFGGGEPWVQLELIDGETLAVMAIQRADGPRGQGEAERLAALVAERQRPAD</sequence>
<dbReference type="RefSeq" id="WP_344065278.1">
    <property type="nucleotide sequence ID" value="NZ_BAAAPN010000045.1"/>
</dbReference>
<evidence type="ECO:0000259" key="2">
    <source>
        <dbReference type="Pfam" id="PF10756"/>
    </source>
</evidence>
<organism evidence="3 4">
    <name type="scientific">Nostocoides vanveenii</name>
    <dbReference type="NCBI Taxonomy" id="330835"/>
    <lineage>
        <taxon>Bacteria</taxon>
        <taxon>Bacillati</taxon>
        <taxon>Actinomycetota</taxon>
        <taxon>Actinomycetes</taxon>
        <taxon>Micrococcales</taxon>
        <taxon>Intrasporangiaceae</taxon>
        <taxon>Nostocoides</taxon>
    </lineage>
</organism>
<dbReference type="Proteomes" id="UP001501475">
    <property type="component" value="Unassembled WGS sequence"/>
</dbReference>
<evidence type="ECO:0000313" key="4">
    <source>
        <dbReference type="Proteomes" id="UP001501475"/>
    </source>
</evidence>
<feature type="transmembrane region" description="Helical" evidence="1">
    <location>
        <begin position="16"/>
        <end position="35"/>
    </location>
</feature>
<keyword evidence="1" id="KW-0472">Membrane</keyword>
<gene>
    <name evidence="3" type="ORF">GCM10009810_18950</name>
</gene>
<accession>A0ABN2KNN8</accession>
<feature type="transmembrane region" description="Helical" evidence="1">
    <location>
        <begin position="50"/>
        <end position="67"/>
    </location>
</feature>
<protein>
    <recommendedName>
        <fullName evidence="2">Low molecular weight protein antigen 6 PH domain-containing protein</fullName>
    </recommendedName>
</protein>
<dbReference type="Pfam" id="PF10756">
    <property type="entry name" value="bPH_6"/>
    <property type="match status" value="1"/>
</dbReference>
<evidence type="ECO:0000313" key="3">
    <source>
        <dbReference type="EMBL" id="GAA1759728.1"/>
    </source>
</evidence>
<keyword evidence="1" id="KW-0812">Transmembrane</keyword>
<feature type="domain" description="Low molecular weight protein antigen 6 PH" evidence="2">
    <location>
        <begin position="76"/>
        <end position="133"/>
    </location>
</feature>
<evidence type="ECO:0000256" key="1">
    <source>
        <dbReference type="SAM" id="Phobius"/>
    </source>
</evidence>
<name>A0ABN2KNN8_9MICO</name>
<keyword evidence="1" id="KW-1133">Transmembrane helix</keyword>
<dbReference type="InterPro" id="IPR019692">
    <property type="entry name" value="CFP-6_PH"/>
</dbReference>
<comment type="caution">
    <text evidence="3">The sequence shown here is derived from an EMBL/GenBank/DDBJ whole genome shotgun (WGS) entry which is preliminary data.</text>
</comment>
<proteinExistence type="predicted"/>
<dbReference type="EMBL" id="BAAAPN010000045">
    <property type="protein sequence ID" value="GAA1759728.1"/>
    <property type="molecule type" value="Genomic_DNA"/>
</dbReference>
<keyword evidence="4" id="KW-1185">Reference proteome</keyword>